<feature type="region of interest" description="Disordered" evidence="1">
    <location>
        <begin position="1114"/>
        <end position="1153"/>
    </location>
</feature>
<accession>A0A3S1BV61</accession>
<dbReference type="AlphaFoldDB" id="A0A3S1BV61"/>
<organism evidence="2 3">
    <name type="scientific">Elysia chlorotica</name>
    <name type="common">Eastern emerald elysia</name>
    <name type="synonym">Sea slug</name>
    <dbReference type="NCBI Taxonomy" id="188477"/>
    <lineage>
        <taxon>Eukaryota</taxon>
        <taxon>Metazoa</taxon>
        <taxon>Spiralia</taxon>
        <taxon>Lophotrochozoa</taxon>
        <taxon>Mollusca</taxon>
        <taxon>Gastropoda</taxon>
        <taxon>Heterobranchia</taxon>
        <taxon>Euthyneura</taxon>
        <taxon>Panpulmonata</taxon>
        <taxon>Sacoglossa</taxon>
        <taxon>Placobranchoidea</taxon>
        <taxon>Plakobranchidae</taxon>
        <taxon>Elysia</taxon>
    </lineage>
</organism>
<dbReference type="Proteomes" id="UP000271974">
    <property type="component" value="Unassembled WGS sequence"/>
</dbReference>
<comment type="caution">
    <text evidence="2">The sequence shown here is derived from an EMBL/GenBank/DDBJ whole genome shotgun (WGS) entry which is preliminary data.</text>
</comment>
<dbReference type="OrthoDB" id="6069878at2759"/>
<sequence>MDYTERKRHQSEEEEGHRQAFEYICTYIKEHIIEKAHVVRMSYLKELYCTYMQNHHPNHYNKNYKTDKLKSKLIAFFETRISFWQRYEGTSDLVYSDEVPKGHAVSAAFENATTDEKTVIEAAMVIRRAVIDGHKESEGLPWPPTNKDLQNDSVNIPALLMNFLETLYSKDGKVKSERCRRRVNSTAQDICYNVSNGKWTMPKHILTGMCVRHLTGSKQVINILNRQGHSVSHSYLLELETAICDSIQITSENLPPSIMRNNNRITHFCWDNFDLNEETASGAGTTHSTHGIVIQEIKSQPYVPPQQTVTVERTKNRSIKYAPQELEPCFINPKTTTPRIVTNKLSSGIHISTSVDVSNFLWVLARYALNEDGQSVPGWNGWLSQRSERADPPSIVDYMKPLNKPITDYATVQQILKISQKASKDVEQKFTYITFDLAVAKMAYCLVWHKQLLFGDVIVHLGVFHIISAYLKAVGKIISCSGLEEILVDSKVCATGSVDGVIKGKHYNRSIRVHKTVLEALERLLFTSFMHSVDVSKLLENAKKEVRNILSEDQDLSPETAVQELAEEFFKFKEDVRQGKLGKTAQFWIQYCDFVWTILHCLRATKTNDLNLHIITLEKMCPLFFSMDHPNYARYLTSYILLLLNLETTHPGAKEFLEANGFSVCRSAVPASRVAVDMTIEQTINRHAKSKGGIIGFSQNESAYQRWCMTRHRRAGFVALLQNQSGLDCKDDAHKENHASQMKKSESDVKKMIKSFKTFLNPFDSSGNDKLVSLSSGLQATSDIEKDLLSVQQDGIKQYNTFIQDRLVASKVSFHASIKKSNKKTFKSLTKTALVKTSKKQIVKLTAQRNILGQLLVLSQENNIDLQKVMEYPLGPVPWALGTADGMPIKTDKAVLMHNLEDASAYTSPAMERSKIHVLDGNALFHSLGNIPETFGEVAKKIFTSMPQASKIHFVTDNYKDDSIKSIERLRRGNSHGYSIAGPQMKTPRVWKEFLKNEDNKKELINFILREWQSDTYAQLLHNREVYFASDNLCFLLTSVDGKVTDSRQQALKMHSLRANYQAMIWKQADIAQPEISEPSCHGWKKSENGILSINWCTDVFPQQLVDILYDNQTTSEEKRVTDDDYQEEDAEEDLSGEEDSLNSDSSSSDEDE</sequence>
<proteinExistence type="predicted"/>
<evidence type="ECO:0000313" key="2">
    <source>
        <dbReference type="EMBL" id="RUS91955.1"/>
    </source>
</evidence>
<evidence type="ECO:0000256" key="1">
    <source>
        <dbReference type="SAM" id="MobiDB-lite"/>
    </source>
</evidence>
<feature type="compositionally biased region" description="Acidic residues" evidence="1">
    <location>
        <begin position="1124"/>
        <end position="1153"/>
    </location>
</feature>
<dbReference type="PANTHER" id="PTHR46704:SF9">
    <property type="entry name" value="BHLH DOMAIN-CONTAINING PROTEIN"/>
    <property type="match status" value="1"/>
</dbReference>
<keyword evidence="3" id="KW-1185">Reference proteome</keyword>
<dbReference type="PANTHER" id="PTHR46704">
    <property type="entry name" value="CXC DOMAIN-CONTAINING PROTEIN-RELATED"/>
    <property type="match status" value="1"/>
</dbReference>
<reference evidence="2 3" key="1">
    <citation type="submission" date="2019-01" db="EMBL/GenBank/DDBJ databases">
        <title>A draft genome assembly of the solar-powered sea slug Elysia chlorotica.</title>
        <authorList>
            <person name="Cai H."/>
            <person name="Li Q."/>
            <person name="Fang X."/>
            <person name="Li J."/>
            <person name="Curtis N.E."/>
            <person name="Altenburger A."/>
            <person name="Shibata T."/>
            <person name="Feng M."/>
            <person name="Maeda T."/>
            <person name="Schwartz J.A."/>
            <person name="Shigenobu S."/>
            <person name="Lundholm N."/>
            <person name="Nishiyama T."/>
            <person name="Yang H."/>
            <person name="Hasebe M."/>
            <person name="Li S."/>
            <person name="Pierce S.K."/>
            <person name="Wang J."/>
        </authorList>
    </citation>
    <scope>NUCLEOTIDE SEQUENCE [LARGE SCALE GENOMIC DNA]</scope>
    <source>
        <strain evidence="2">EC2010</strain>
        <tissue evidence="2">Whole organism of an adult</tissue>
    </source>
</reference>
<name>A0A3S1BV61_ELYCH</name>
<gene>
    <name evidence="2" type="ORF">EGW08_000357</name>
</gene>
<protein>
    <submittedName>
        <fullName evidence="2">Uncharacterized protein</fullName>
    </submittedName>
</protein>
<dbReference type="EMBL" id="RQTK01000004">
    <property type="protein sequence ID" value="RUS91955.1"/>
    <property type="molecule type" value="Genomic_DNA"/>
</dbReference>
<evidence type="ECO:0000313" key="3">
    <source>
        <dbReference type="Proteomes" id="UP000271974"/>
    </source>
</evidence>